<feature type="domain" description="SANTA" evidence="2">
    <location>
        <begin position="260"/>
        <end position="335"/>
    </location>
</feature>
<feature type="region of interest" description="Disordered" evidence="1">
    <location>
        <begin position="344"/>
        <end position="376"/>
    </location>
</feature>
<gene>
    <name evidence="3" type="ORF">R1flu_003307</name>
</gene>
<dbReference type="PANTHER" id="PTHR35311:SF1">
    <property type="entry name" value="PROTEIN EMBRYO DEFECTIVE 1674"/>
    <property type="match status" value="1"/>
</dbReference>
<dbReference type="Pfam" id="PF09133">
    <property type="entry name" value="SANTA"/>
    <property type="match status" value="1"/>
</dbReference>
<evidence type="ECO:0000256" key="1">
    <source>
        <dbReference type="SAM" id="MobiDB-lite"/>
    </source>
</evidence>
<keyword evidence="4" id="KW-1185">Reference proteome</keyword>
<comment type="caution">
    <text evidence="3">The sequence shown here is derived from an EMBL/GenBank/DDBJ whole genome shotgun (WGS) entry which is preliminary data.</text>
</comment>
<name>A0ABD1YC36_9MARC</name>
<dbReference type="InterPro" id="IPR015216">
    <property type="entry name" value="SANTA"/>
</dbReference>
<feature type="compositionally biased region" description="Low complexity" evidence="1">
    <location>
        <begin position="1233"/>
        <end position="1243"/>
    </location>
</feature>
<feature type="compositionally biased region" description="Basic residues" evidence="1">
    <location>
        <begin position="938"/>
        <end position="962"/>
    </location>
</feature>
<dbReference type="PANTHER" id="PTHR35311">
    <property type="entry name" value="KINETOCHORE-ASSOCIATED PROTEIN KNL-2 HOMOLOG"/>
    <property type="match status" value="1"/>
</dbReference>
<feature type="region of interest" description="Disordered" evidence="1">
    <location>
        <begin position="1097"/>
        <end position="1260"/>
    </location>
</feature>
<feature type="compositionally biased region" description="Polar residues" evidence="1">
    <location>
        <begin position="890"/>
        <end position="900"/>
    </location>
</feature>
<feature type="compositionally biased region" description="Polar residues" evidence="1">
    <location>
        <begin position="346"/>
        <end position="372"/>
    </location>
</feature>
<feature type="compositionally biased region" description="Acidic residues" evidence="1">
    <location>
        <begin position="879"/>
        <end position="889"/>
    </location>
</feature>
<feature type="region of interest" description="Disordered" evidence="1">
    <location>
        <begin position="1032"/>
        <end position="1061"/>
    </location>
</feature>
<feature type="region of interest" description="Disordered" evidence="1">
    <location>
        <begin position="921"/>
        <end position="973"/>
    </location>
</feature>
<dbReference type="EMBL" id="JBHFFA010000006">
    <property type="protein sequence ID" value="KAL2623102.1"/>
    <property type="molecule type" value="Genomic_DNA"/>
</dbReference>
<feature type="region of interest" description="Disordered" evidence="1">
    <location>
        <begin position="408"/>
        <end position="438"/>
    </location>
</feature>
<feature type="compositionally biased region" description="Polar residues" evidence="1">
    <location>
        <begin position="846"/>
        <end position="858"/>
    </location>
</feature>
<feature type="compositionally biased region" description="Low complexity" evidence="1">
    <location>
        <begin position="864"/>
        <end position="878"/>
    </location>
</feature>
<feature type="compositionally biased region" description="Basic and acidic residues" evidence="1">
    <location>
        <begin position="653"/>
        <end position="684"/>
    </location>
</feature>
<feature type="region of interest" description="Disordered" evidence="1">
    <location>
        <begin position="109"/>
        <end position="133"/>
    </location>
</feature>
<sequence>MSIIERMASSLPQEARSAGNNWRDECVQRLHPKDRRFSAVKTPGQYRATFGGWNDGKRSCETTNGNLGTPSHHSYDRLSSLDELGESLSRVCVNCGDNPLPSGVAREAAGKCGREGHGPEHVGDSEGPAEEDRCRHRGVPEAGQRCSKALCNCLRCGVMRSSVCPVGEKGFEFDNQVHVPRGGPSFLPLEASILLNNFGRKSATMSRNSTTSATRTSSKTTPIVLVHSQAKKKKVSFFGWFLKRPSVAQKSDSALASSGPQQVAIGGYKSDRMRESDYFESGPIVERHERWRLQTSDGMEVALMGVINVAKSVENGFPSTLVQCFMIGFPTVWKRMISMHCAVSPGSRSPNLPSSFSGASTERGQKQDTQALSCAPEADPVRAVLSSPLFKSPAPAGWTSDRHLSPVCRSAAQTGSVPAPTPVQQSDTNGKDPEKQTGNYLNICPGAPKAEDRIELEVPLAGEIPTCRHTLLEDSEHPGTPVTGLLSAAHKPKDASNRFNTILDTPETRVSKQIERTIDWREFLNDGSFQVHEEEAQNRVCDNVTTVHLRRNEVVILEKVCIQYSCLGDAHLKRTCPCSGEAGSECARFSSNETQDRESKADVPGKGNSTEDLSSSRVGREKNSGCNCGPELAHKDTSVTGKRPLDESNPDEMDPKIKRLCDTGKRPLEELNPEDVGRESKRLCETNSLSSEPERHPDEEMSDILLEGPPVTTPDACLNVACIPCTPLLVVKKRPRIETESPCVQQELGGEGIFYSKTGEPPLEANGAEGLRGEDIFNSNAAEPLLEANGAEESRDEDFLISNVGEPMLEANGGKESRDEDVLISDAGEPVLEGNRGEEREGFSDLNITTEGLTSAESKGSAGPSVVPSEESVDVVMEPVDETCADAGEDTSNTTDTVSSKGKEKIHGDFEATHAGLSFNSKAICQQPSSKQGSSSKHAGKPAKRKTRYYTGPKRRKARMVGKRAGQGDSCEGTKKNDVVVLQKKEELVRRRRNARVVNKNSITSDDGEKWFQAGEDGPCDRIEENHGAVLQKHKEQASRRRNAGVVKKSSHNPDSGGGKCFEARVDDPCGETEENLAAVLQKHEEQVGCRRNASVVKENSLNPEGGKKYFEAGEGDPCDETEENHVAVLQKHEEQIGSRRNARGVRKSPLSADGGKKCSEDDPCDKTEENHRAVLQTHEGHVSRRNSHGKDSEGSSERPGERINGESRGEPEELVRTTRSSRKCSKTADAGSVPSVVVPSKSRTQIARPPPTGEVPDKTGTMVTEAFGLKRSRHGRVIVPRLASWLSQSIKYDMDGSIIGISEGFEAAEEELGTGRRNFKPPSDKHAPEHTASESYSFQKAIVHAGKELDCAKDSRLFQLWWRYKRRSVVPRDGRTLLLIPGIKKYLDFT</sequence>
<reference evidence="3 4" key="1">
    <citation type="submission" date="2024-09" db="EMBL/GenBank/DDBJ databases">
        <title>Chromosome-scale assembly of Riccia fluitans.</title>
        <authorList>
            <person name="Paukszto L."/>
            <person name="Sawicki J."/>
            <person name="Karawczyk K."/>
            <person name="Piernik-Szablinska J."/>
            <person name="Szczecinska M."/>
            <person name="Mazdziarz M."/>
        </authorList>
    </citation>
    <scope>NUCLEOTIDE SEQUENCE [LARGE SCALE GENOMIC DNA]</scope>
    <source>
        <strain evidence="3">Rf_01</strain>
        <tissue evidence="3">Aerial parts of the thallus</tissue>
    </source>
</reference>
<feature type="compositionally biased region" description="Polar residues" evidence="1">
    <location>
        <begin position="411"/>
        <end position="428"/>
    </location>
</feature>
<evidence type="ECO:0000313" key="4">
    <source>
        <dbReference type="Proteomes" id="UP001605036"/>
    </source>
</evidence>
<feature type="compositionally biased region" description="Basic and acidic residues" evidence="1">
    <location>
        <begin position="594"/>
        <end position="603"/>
    </location>
</feature>
<feature type="compositionally biased region" description="Basic and acidic residues" evidence="1">
    <location>
        <begin position="1155"/>
        <end position="1217"/>
    </location>
</feature>
<evidence type="ECO:0000313" key="3">
    <source>
        <dbReference type="EMBL" id="KAL2623102.1"/>
    </source>
</evidence>
<proteinExistence type="predicted"/>
<feature type="region of interest" description="Disordered" evidence="1">
    <location>
        <begin position="827"/>
        <end position="909"/>
    </location>
</feature>
<evidence type="ECO:0000259" key="2">
    <source>
        <dbReference type="Pfam" id="PF09133"/>
    </source>
</evidence>
<protein>
    <recommendedName>
        <fullName evidence="2">SANTA domain-containing protein</fullName>
    </recommendedName>
</protein>
<feature type="compositionally biased region" description="Acidic residues" evidence="1">
    <location>
        <begin position="1114"/>
        <end position="1123"/>
    </location>
</feature>
<accession>A0ABD1YC36</accession>
<feature type="compositionally biased region" description="Low complexity" evidence="1">
    <location>
        <begin position="926"/>
        <end position="937"/>
    </location>
</feature>
<feature type="region of interest" description="Disordered" evidence="1">
    <location>
        <begin position="1"/>
        <end position="20"/>
    </location>
</feature>
<dbReference type="Proteomes" id="UP001605036">
    <property type="component" value="Unassembled WGS sequence"/>
</dbReference>
<organism evidence="3 4">
    <name type="scientific">Riccia fluitans</name>
    <dbReference type="NCBI Taxonomy" id="41844"/>
    <lineage>
        <taxon>Eukaryota</taxon>
        <taxon>Viridiplantae</taxon>
        <taxon>Streptophyta</taxon>
        <taxon>Embryophyta</taxon>
        <taxon>Marchantiophyta</taxon>
        <taxon>Marchantiopsida</taxon>
        <taxon>Marchantiidae</taxon>
        <taxon>Marchantiales</taxon>
        <taxon>Ricciaceae</taxon>
        <taxon>Riccia</taxon>
    </lineage>
</organism>
<dbReference type="InterPro" id="IPR053090">
    <property type="entry name" value="Centromere_KNL-2_homolog"/>
</dbReference>
<feature type="region of interest" description="Disordered" evidence="1">
    <location>
        <begin position="588"/>
        <end position="699"/>
    </location>
</feature>
<feature type="compositionally biased region" description="Polar residues" evidence="1">
    <location>
        <begin position="607"/>
        <end position="617"/>
    </location>
</feature>